<name>A0A8B6GPA8_MYTGA</name>
<accession>A0A8B6GPA8</accession>
<proteinExistence type="predicted"/>
<evidence type="ECO:0000313" key="1">
    <source>
        <dbReference type="EMBL" id="VDI67495.1"/>
    </source>
</evidence>
<sequence length="262" mass="29558">MRCFMCSSCREKVHGKLKSSQSHEVISIYDTSRETLASNEVTSSIVTSVFNSYTTSVPTISCLLCSNDDIVYILYNPKPAECKFIKGKLLKASIRILETYTLPMFDFTLDRNDEVLFTNISTEEESPVRMISSGEIRTVLDPKPMRLTAIHINRDNELICGLREQGPPFPVHNFAIRQIVIFGSDNHRKNTLENDTKGRKLCSCPATIRTDSQNVMYVADWENADQIGRLVAVDRTGHLKFAYSGPPDIDNIRPSSVCCYTK</sequence>
<keyword evidence="2" id="KW-1185">Reference proteome</keyword>
<comment type="caution">
    <text evidence="1">The sequence shown here is derived from an EMBL/GenBank/DDBJ whole genome shotgun (WGS) entry which is preliminary data.</text>
</comment>
<dbReference type="CDD" id="cd19757">
    <property type="entry name" value="Bbox1"/>
    <property type="match status" value="1"/>
</dbReference>
<organism evidence="1 2">
    <name type="scientific">Mytilus galloprovincialis</name>
    <name type="common">Mediterranean mussel</name>
    <dbReference type="NCBI Taxonomy" id="29158"/>
    <lineage>
        <taxon>Eukaryota</taxon>
        <taxon>Metazoa</taxon>
        <taxon>Spiralia</taxon>
        <taxon>Lophotrochozoa</taxon>
        <taxon>Mollusca</taxon>
        <taxon>Bivalvia</taxon>
        <taxon>Autobranchia</taxon>
        <taxon>Pteriomorphia</taxon>
        <taxon>Mytilida</taxon>
        <taxon>Mytiloidea</taxon>
        <taxon>Mytilidae</taxon>
        <taxon>Mytilinae</taxon>
        <taxon>Mytilus</taxon>
    </lineage>
</organism>
<protein>
    <submittedName>
        <fullName evidence="1">Uncharacterized protein</fullName>
    </submittedName>
</protein>
<reference evidence="1" key="1">
    <citation type="submission" date="2018-11" db="EMBL/GenBank/DDBJ databases">
        <authorList>
            <person name="Alioto T."/>
            <person name="Alioto T."/>
        </authorList>
    </citation>
    <scope>NUCLEOTIDE SEQUENCE</scope>
</reference>
<evidence type="ECO:0000313" key="2">
    <source>
        <dbReference type="Proteomes" id="UP000596742"/>
    </source>
</evidence>
<dbReference type="AlphaFoldDB" id="A0A8B6GPA8"/>
<dbReference type="EMBL" id="UYJE01008806">
    <property type="protein sequence ID" value="VDI67495.1"/>
    <property type="molecule type" value="Genomic_DNA"/>
</dbReference>
<dbReference type="Proteomes" id="UP000596742">
    <property type="component" value="Unassembled WGS sequence"/>
</dbReference>
<gene>
    <name evidence="1" type="ORF">MGAL_10B063242</name>
</gene>